<dbReference type="InterPro" id="IPR036259">
    <property type="entry name" value="MFS_trans_sf"/>
</dbReference>
<gene>
    <name evidence="9" type="ORF">GCM10010334_35810</name>
</gene>
<evidence type="ECO:0000313" key="9">
    <source>
        <dbReference type="EMBL" id="GHC95907.1"/>
    </source>
</evidence>
<dbReference type="CDD" id="cd06173">
    <property type="entry name" value="MFS_MefA_like"/>
    <property type="match status" value="1"/>
</dbReference>
<evidence type="ECO:0000256" key="4">
    <source>
        <dbReference type="ARBA" id="ARBA00022989"/>
    </source>
</evidence>
<dbReference type="GO" id="GO:0022857">
    <property type="term" value="F:transmembrane transporter activity"/>
    <property type="evidence" value="ECO:0007669"/>
    <property type="project" value="InterPro"/>
</dbReference>
<dbReference type="PANTHER" id="PTHR23513:SF6">
    <property type="entry name" value="MAJOR FACILITATOR SUPERFAMILY ASSOCIATED DOMAIN-CONTAINING PROTEIN"/>
    <property type="match status" value="1"/>
</dbReference>
<feature type="transmembrane region" description="Helical" evidence="7">
    <location>
        <begin position="28"/>
        <end position="53"/>
    </location>
</feature>
<dbReference type="InterPro" id="IPR011701">
    <property type="entry name" value="MFS"/>
</dbReference>
<feature type="transmembrane region" description="Helical" evidence="7">
    <location>
        <begin position="235"/>
        <end position="258"/>
    </location>
</feature>
<evidence type="ECO:0000256" key="7">
    <source>
        <dbReference type="SAM" id="Phobius"/>
    </source>
</evidence>
<dbReference type="GO" id="GO:0005886">
    <property type="term" value="C:plasma membrane"/>
    <property type="evidence" value="ECO:0007669"/>
    <property type="project" value="UniProtKB-SubCell"/>
</dbReference>
<reference evidence="9" key="2">
    <citation type="submission" date="2020-09" db="EMBL/GenBank/DDBJ databases">
        <authorList>
            <person name="Sun Q."/>
            <person name="Ohkuma M."/>
        </authorList>
    </citation>
    <scope>NUCLEOTIDE SEQUENCE</scope>
    <source>
        <strain evidence="9">JCM 4637</strain>
    </source>
</reference>
<keyword evidence="2" id="KW-1003">Cell membrane</keyword>
<feature type="region of interest" description="Disordered" evidence="6">
    <location>
        <begin position="1"/>
        <end position="23"/>
    </location>
</feature>
<dbReference type="PANTHER" id="PTHR23513">
    <property type="entry name" value="INTEGRAL MEMBRANE EFFLUX PROTEIN-RELATED"/>
    <property type="match status" value="1"/>
</dbReference>
<feature type="region of interest" description="Disordered" evidence="6">
    <location>
        <begin position="429"/>
        <end position="479"/>
    </location>
</feature>
<dbReference type="Pfam" id="PF07690">
    <property type="entry name" value="MFS_1"/>
    <property type="match status" value="1"/>
</dbReference>
<dbReference type="PROSITE" id="PS50850">
    <property type="entry name" value="MFS"/>
    <property type="match status" value="1"/>
</dbReference>
<reference evidence="9" key="1">
    <citation type="journal article" date="2014" name="Int. J. Syst. Evol. Microbiol.">
        <title>Complete genome sequence of Corynebacterium casei LMG S-19264T (=DSM 44701T), isolated from a smear-ripened cheese.</title>
        <authorList>
            <consortium name="US DOE Joint Genome Institute (JGI-PGF)"/>
            <person name="Walter F."/>
            <person name="Albersmeier A."/>
            <person name="Kalinowski J."/>
            <person name="Ruckert C."/>
        </authorList>
    </citation>
    <scope>NUCLEOTIDE SEQUENCE</scope>
    <source>
        <strain evidence="9">JCM 4637</strain>
    </source>
</reference>
<proteinExistence type="predicted"/>
<dbReference type="InterPro" id="IPR020846">
    <property type="entry name" value="MFS_dom"/>
</dbReference>
<dbReference type="Proteomes" id="UP000638353">
    <property type="component" value="Unassembled WGS sequence"/>
</dbReference>
<dbReference type="InterPro" id="IPR005829">
    <property type="entry name" value="Sugar_transporter_CS"/>
</dbReference>
<evidence type="ECO:0000259" key="8">
    <source>
        <dbReference type="PROSITE" id="PS50850"/>
    </source>
</evidence>
<feature type="domain" description="Major facilitator superfamily (MFS) profile" evidence="8">
    <location>
        <begin position="27"/>
        <end position="424"/>
    </location>
</feature>
<evidence type="ECO:0000256" key="3">
    <source>
        <dbReference type="ARBA" id="ARBA00022692"/>
    </source>
</evidence>
<feature type="transmembrane region" description="Helical" evidence="7">
    <location>
        <begin position="311"/>
        <end position="330"/>
    </location>
</feature>
<evidence type="ECO:0000256" key="6">
    <source>
        <dbReference type="SAM" id="MobiDB-lite"/>
    </source>
</evidence>
<organism evidence="9 10">
    <name type="scientific">Streptomyces finlayi</name>
    <dbReference type="NCBI Taxonomy" id="67296"/>
    <lineage>
        <taxon>Bacteria</taxon>
        <taxon>Bacillati</taxon>
        <taxon>Actinomycetota</taxon>
        <taxon>Actinomycetes</taxon>
        <taxon>Kitasatosporales</taxon>
        <taxon>Streptomycetaceae</taxon>
        <taxon>Streptomyces</taxon>
    </lineage>
</organism>
<evidence type="ECO:0000256" key="1">
    <source>
        <dbReference type="ARBA" id="ARBA00004651"/>
    </source>
</evidence>
<keyword evidence="5 7" id="KW-0472">Membrane</keyword>
<keyword evidence="3 7" id="KW-0812">Transmembrane</keyword>
<dbReference type="SUPFAM" id="SSF103473">
    <property type="entry name" value="MFS general substrate transporter"/>
    <property type="match status" value="1"/>
</dbReference>
<dbReference type="Gene3D" id="1.20.1250.20">
    <property type="entry name" value="MFS general substrate transporter like domains"/>
    <property type="match status" value="1"/>
</dbReference>
<keyword evidence="4 7" id="KW-1133">Transmembrane helix</keyword>
<evidence type="ECO:0000256" key="2">
    <source>
        <dbReference type="ARBA" id="ARBA00022475"/>
    </source>
</evidence>
<dbReference type="EMBL" id="BMVC01000006">
    <property type="protein sequence ID" value="GHC95907.1"/>
    <property type="molecule type" value="Genomic_DNA"/>
</dbReference>
<comment type="subcellular location">
    <subcellularLocation>
        <location evidence="1">Cell membrane</location>
        <topology evidence="1">Multi-pass membrane protein</topology>
    </subcellularLocation>
</comment>
<comment type="caution">
    <text evidence="9">The sequence shown here is derived from an EMBL/GenBank/DDBJ whole genome shotgun (WGS) entry which is preliminary data.</text>
</comment>
<evidence type="ECO:0000256" key="5">
    <source>
        <dbReference type="ARBA" id="ARBA00023136"/>
    </source>
</evidence>
<accession>A0A918WYL1</accession>
<feature type="transmembrane region" description="Helical" evidence="7">
    <location>
        <begin position="119"/>
        <end position="137"/>
    </location>
</feature>
<feature type="transmembrane region" description="Helical" evidence="7">
    <location>
        <begin position="371"/>
        <end position="392"/>
    </location>
</feature>
<dbReference type="AlphaFoldDB" id="A0A918WYL1"/>
<feature type="compositionally biased region" description="Pro residues" evidence="6">
    <location>
        <begin position="469"/>
        <end position="479"/>
    </location>
</feature>
<sequence length="479" mass="49068">MSRGLRAGGPQGRGRAGGASGGTDRRPLAALLTAHTISTMGNSLTLIGVPWFVLQTTGSAGRAGVVAFCATLPVVVAALVGGPLIDRFGRRRTSVTTDLICGLTVSAIPLLHYAGVLEFWMLCTLMALGGLVATPGMTSRSVLIPDLAERAGTTLSRAASLFEAASGGARMAGASLAGVLIALLGAEAVLFLDGATFAVSAALIAGGVRGVRAAEPMKSTARTSFADYRRNLREGYAYVASGGLLLAVVLMVMLTNGLNQSWSAVLFPVHARDNLGGATQLGLLSAMFGAATLLGSLLYGAVGHRFSRRAVFTTAFLLGEVPRFLVAALTDSTLPLAFTMAFGGLLIGTLNPILSTVVFERVPQQLRTRVQGIITAGCQLTMPLGGLTAGFLVEGTSLRTALLLVGGLYFVATLSPLVFPSWRTMDDVPPETTPGMAPEGAAGAMPLRAPGATPQTAAEQPALVSSSEPSPPRPSSPAP</sequence>
<evidence type="ECO:0000313" key="10">
    <source>
        <dbReference type="Proteomes" id="UP000638353"/>
    </source>
</evidence>
<protein>
    <submittedName>
        <fullName evidence="9">MFS transporter</fullName>
    </submittedName>
</protein>
<feature type="transmembrane region" description="Helical" evidence="7">
    <location>
        <begin position="278"/>
        <end position="299"/>
    </location>
</feature>
<feature type="transmembrane region" description="Helical" evidence="7">
    <location>
        <begin position="197"/>
        <end position="214"/>
    </location>
</feature>
<feature type="transmembrane region" description="Helical" evidence="7">
    <location>
        <begin position="398"/>
        <end position="419"/>
    </location>
</feature>
<feature type="transmembrane region" description="Helical" evidence="7">
    <location>
        <begin position="336"/>
        <end position="359"/>
    </location>
</feature>
<feature type="compositionally biased region" description="Low complexity" evidence="6">
    <location>
        <begin position="434"/>
        <end position="446"/>
    </location>
</feature>
<feature type="compositionally biased region" description="Gly residues" evidence="6">
    <location>
        <begin position="1"/>
        <end position="21"/>
    </location>
</feature>
<name>A0A918WYL1_9ACTN</name>
<dbReference type="PROSITE" id="PS00216">
    <property type="entry name" value="SUGAR_TRANSPORT_1"/>
    <property type="match status" value="1"/>
</dbReference>
<feature type="transmembrane region" description="Helical" evidence="7">
    <location>
        <begin position="65"/>
        <end position="85"/>
    </location>
</feature>